<proteinExistence type="predicted"/>
<evidence type="ECO:0000256" key="1">
    <source>
        <dbReference type="SAM" id="Phobius"/>
    </source>
</evidence>
<keyword evidence="3" id="KW-1185">Reference proteome</keyword>
<dbReference type="RefSeq" id="WP_132186847.1">
    <property type="nucleotide sequence ID" value="NZ_SLWM01000001.1"/>
</dbReference>
<dbReference type="EMBL" id="SLWM01000001">
    <property type="protein sequence ID" value="TCO32231.1"/>
    <property type="molecule type" value="Genomic_DNA"/>
</dbReference>
<feature type="transmembrane region" description="Helical" evidence="1">
    <location>
        <begin position="50"/>
        <end position="71"/>
    </location>
</feature>
<feature type="transmembrane region" description="Helical" evidence="1">
    <location>
        <begin position="216"/>
        <end position="238"/>
    </location>
</feature>
<sequence>MTGIKNEFLKLRTVRSPLLVLAAAQLVVLAGVSGLFVNGADLGDPATPLRAVGHAGLVSIFSLVLGIVGIAGEYRHRTITDTYLGTPRRGRVITAKLAVYAAAGAVLGLVSSLVAFGATALWLSGKGSSLDLSDPALWRTLAGCVIWNACFGAIGVGLGALIRNLVGAVAAALAWIALVEGIVGQLVGGFDRWLPFNSGLALEGVPAPAVDLLPRWGGGLVLAAYALLFAVVAVSTTVRRDVS</sequence>
<evidence type="ECO:0000313" key="3">
    <source>
        <dbReference type="Proteomes" id="UP000295818"/>
    </source>
</evidence>
<keyword evidence="1" id="KW-1133">Transmembrane helix</keyword>
<comment type="caution">
    <text evidence="2">The sequence shown here is derived from an EMBL/GenBank/DDBJ whole genome shotgun (WGS) entry which is preliminary data.</text>
</comment>
<keyword evidence="1" id="KW-0812">Transmembrane</keyword>
<reference evidence="2 3" key="1">
    <citation type="journal article" date="2015" name="Stand. Genomic Sci.">
        <title>Genomic Encyclopedia of Bacterial and Archaeal Type Strains, Phase III: the genomes of soil and plant-associated and newly described type strains.</title>
        <authorList>
            <person name="Whitman W.B."/>
            <person name="Woyke T."/>
            <person name="Klenk H.P."/>
            <person name="Zhou Y."/>
            <person name="Lilburn T.G."/>
            <person name="Beck B.J."/>
            <person name="De Vos P."/>
            <person name="Vandamme P."/>
            <person name="Eisen J.A."/>
            <person name="Garrity G."/>
            <person name="Hugenholtz P."/>
            <person name="Kyrpides N.C."/>
        </authorList>
    </citation>
    <scope>NUCLEOTIDE SEQUENCE [LARGE SCALE GENOMIC DNA]</scope>
    <source>
        <strain evidence="2 3">VKM Ac-2538</strain>
    </source>
</reference>
<keyword evidence="1" id="KW-0472">Membrane</keyword>
<name>A0ABY2BW96_9ACTN</name>
<evidence type="ECO:0000313" key="2">
    <source>
        <dbReference type="EMBL" id="TCO32231.1"/>
    </source>
</evidence>
<dbReference type="Proteomes" id="UP000295818">
    <property type="component" value="Unassembled WGS sequence"/>
</dbReference>
<gene>
    <name evidence="2" type="ORF">EV644_101874</name>
</gene>
<dbReference type="Pfam" id="PF12679">
    <property type="entry name" value="ABC2_membrane_2"/>
    <property type="match status" value="1"/>
</dbReference>
<feature type="transmembrane region" description="Helical" evidence="1">
    <location>
        <begin position="165"/>
        <end position="187"/>
    </location>
</feature>
<accession>A0ABY2BW96</accession>
<feature type="transmembrane region" description="Helical" evidence="1">
    <location>
        <begin position="136"/>
        <end position="158"/>
    </location>
</feature>
<protein>
    <submittedName>
        <fullName evidence="2">ABC-2 type transport system permease protein</fullName>
    </submittedName>
</protein>
<feature type="transmembrane region" description="Helical" evidence="1">
    <location>
        <begin position="97"/>
        <end position="124"/>
    </location>
</feature>
<organism evidence="2 3">
    <name type="scientific">Kribbella orskensis</name>
    <dbReference type="NCBI Taxonomy" id="2512216"/>
    <lineage>
        <taxon>Bacteria</taxon>
        <taxon>Bacillati</taxon>
        <taxon>Actinomycetota</taxon>
        <taxon>Actinomycetes</taxon>
        <taxon>Propionibacteriales</taxon>
        <taxon>Kribbellaceae</taxon>
        <taxon>Kribbella</taxon>
    </lineage>
</organism>